<protein>
    <submittedName>
        <fullName evidence="5">Tetratricopeptide repeat protein</fullName>
    </submittedName>
</protein>
<dbReference type="SUPFAM" id="SSF48452">
    <property type="entry name" value="TPR-like"/>
    <property type="match status" value="1"/>
</dbReference>
<dbReference type="Gene3D" id="1.25.40.10">
    <property type="entry name" value="Tetratricopeptide repeat domain"/>
    <property type="match status" value="2"/>
</dbReference>
<dbReference type="PANTHER" id="PTHR14027">
    <property type="entry name" value="RNA POLYMERASE-ASSOCIATED PROTEIN CTR9"/>
    <property type="match status" value="1"/>
</dbReference>
<dbReference type="Pfam" id="PF07719">
    <property type="entry name" value="TPR_2"/>
    <property type="match status" value="2"/>
</dbReference>
<dbReference type="Pfam" id="PF13181">
    <property type="entry name" value="TPR_8"/>
    <property type="match status" value="1"/>
</dbReference>
<dbReference type="InterPro" id="IPR019734">
    <property type="entry name" value="TPR_rpt"/>
</dbReference>
<sequence>MSSKNLEAMVDEARLAFADKKYMLALNLFKKCLQLKFLNGCASLRLAIGYTLVKLGHRAKARIAFERALQLEPDNVPALVALGVMDINTNTIEKGVQRLMTAYEIDTDNPALLNQLANHFFYKNQPEIAELLAWYALHLTENQQMKSESCYHLGRCFQKKEEYEQAFKFYYQATRFDHPTFVLPHFGLGQMFIQRNDYESAISEFKEVLRLAPDNLDAEDALSSLCKLVAKKKADKEEFTV</sequence>
<evidence type="ECO:0000313" key="5">
    <source>
        <dbReference type="WBParaSite" id="jg13367"/>
    </source>
</evidence>
<proteinExistence type="predicted"/>
<dbReference type="PROSITE" id="PS50293">
    <property type="entry name" value="TPR_REGION"/>
    <property type="match status" value="1"/>
</dbReference>
<feature type="repeat" description="TPR" evidence="3">
    <location>
        <begin position="182"/>
        <end position="215"/>
    </location>
</feature>
<accession>A0A915CXQ3</accession>
<dbReference type="InterPro" id="IPR011990">
    <property type="entry name" value="TPR-like_helical_dom_sf"/>
</dbReference>
<dbReference type="Proteomes" id="UP000887574">
    <property type="component" value="Unplaced"/>
</dbReference>
<dbReference type="AlphaFoldDB" id="A0A915CXQ3"/>
<dbReference type="WBParaSite" id="jg13367">
    <property type="protein sequence ID" value="jg13367"/>
    <property type="gene ID" value="jg13367"/>
</dbReference>
<keyword evidence="1" id="KW-0677">Repeat</keyword>
<dbReference type="PANTHER" id="PTHR14027:SF2">
    <property type="entry name" value="RNA POLYMERASE-ASSOCIATED PROTEIN CTR9 HOMOLOG"/>
    <property type="match status" value="1"/>
</dbReference>
<dbReference type="SMART" id="SM00028">
    <property type="entry name" value="TPR"/>
    <property type="match status" value="4"/>
</dbReference>
<dbReference type="InterPro" id="IPR031101">
    <property type="entry name" value="Ctr9"/>
</dbReference>
<dbReference type="InterPro" id="IPR013105">
    <property type="entry name" value="TPR_2"/>
</dbReference>
<dbReference type="GO" id="GO:0016593">
    <property type="term" value="C:Cdc73/Paf1 complex"/>
    <property type="evidence" value="ECO:0007669"/>
    <property type="project" value="TreeGrafter"/>
</dbReference>
<name>A0A915CXQ3_9BILA</name>
<dbReference type="PROSITE" id="PS50005">
    <property type="entry name" value="TPR"/>
    <property type="match status" value="3"/>
</dbReference>
<evidence type="ECO:0000256" key="1">
    <source>
        <dbReference type="ARBA" id="ARBA00022737"/>
    </source>
</evidence>
<keyword evidence="2 3" id="KW-0802">TPR repeat</keyword>
<dbReference type="GO" id="GO:0006368">
    <property type="term" value="P:transcription elongation by RNA polymerase II"/>
    <property type="evidence" value="ECO:0007669"/>
    <property type="project" value="TreeGrafter"/>
</dbReference>
<evidence type="ECO:0000313" key="4">
    <source>
        <dbReference type="Proteomes" id="UP000887574"/>
    </source>
</evidence>
<feature type="repeat" description="TPR" evidence="3">
    <location>
        <begin position="42"/>
        <end position="75"/>
    </location>
</feature>
<organism evidence="4 5">
    <name type="scientific">Ditylenchus dipsaci</name>
    <dbReference type="NCBI Taxonomy" id="166011"/>
    <lineage>
        <taxon>Eukaryota</taxon>
        <taxon>Metazoa</taxon>
        <taxon>Ecdysozoa</taxon>
        <taxon>Nematoda</taxon>
        <taxon>Chromadorea</taxon>
        <taxon>Rhabditida</taxon>
        <taxon>Tylenchina</taxon>
        <taxon>Tylenchomorpha</taxon>
        <taxon>Sphaerularioidea</taxon>
        <taxon>Anguinidae</taxon>
        <taxon>Anguininae</taxon>
        <taxon>Ditylenchus</taxon>
    </lineage>
</organism>
<reference evidence="5" key="1">
    <citation type="submission" date="2022-11" db="UniProtKB">
        <authorList>
            <consortium name="WormBaseParasite"/>
        </authorList>
    </citation>
    <scope>IDENTIFICATION</scope>
</reference>
<keyword evidence="4" id="KW-1185">Reference proteome</keyword>
<evidence type="ECO:0000256" key="3">
    <source>
        <dbReference type="PROSITE-ProRule" id="PRU00339"/>
    </source>
</evidence>
<evidence type="ECO:0000256" key="2">
    <source>
        <dbReference type="ARBA" id="ARBA00022803"/>
    </source>
</evidence>
<dbReference type="GO" id="GO:0000993">
    <property type="term" value="F:RNA polymerase II complex binding"/>
    <property type="evidence" value="ECO:0007669"/>
    <property type="project" value="TreeGrafter"/>
</dbReference>
<dbReference type="GO" id="GO:0006355">
    <property type="term" value="P:regulation of DNA-templated transcription"/>
    <property type="evidence" value="ECO:0007669"/>
    <property type="project" value="InterPro"/>
</dbReference>
<feature type="repeat" description="TPR" evidence="3">
    <location>
        <begin position="147"/>
        <end position="180"/>
    </location>
</feature>